<dbReference type="PANTHER" id="PTHR36322:SF5">
    <property type="match status" value="1"/>
</dbReference>
<keyword evidence="1" id="KW-0812">Transmembrane</keyword>
<evidence type="ECO:0000313" key="3">
    <source>
        <dbReference type="RefSeq" id="XP_010456803.1"/>
    </source>
</evidence>
<accession>A0ABM0VIP9</accession>
<dbReference type="RefSeq" id="XP_010456803.1">
    <property type="nucleotide sequence ID" value="XM_010458501.1"/>
</dbReference>
<name>A0ABM0VIP9_CAMSA</name>
<gene>
    <name evidence="3" type="primary">LOC104738305</name>
</gene>
<keyword evidence="2" id="KW-1185">Reference proteome</keyword>
<dbReference type="Proteomes" id="UP000694864">
    <property type="component" value="Chromosome 13"/>
</dbReference>
<feature type="non-terminal residue" evidence="3">
    <location>
        <position position="1"/>
    </location>
</feature>
<dbReference type="PANTHER" id="PTHR36322">
    <property type="entry name" value="TRANSMEMBRANE PROTEIN"/>
    <property type="match status" value="1"/>
</dbReference>
<protein>
    <submittedName>
        <fullName evidence="3">Uncharacterized protein LOC104738305</fullName>
    </submittedName>
</protein>
<sequence>NVLYYKSSKSCTPPPPSAESTADVMLTAASWFHTPWRRILLFLLCSPLLLLLLCLSIPLLCAVEIFSLIVSRFVKPPPSSSAVEEVIAVDEDALLRCEEGFGVEVEVENGESGLLHRYLDDQLSLARSICEDDDGDHERDLIRVPLLS</sequence>
<proteinExistence type="predicted"/>
<evidence type="ECO:0000256" key="1">
    <source>
        <dbReference type="SAM" id="Phobius"/>
    </source>
</evidence>
<keyword evidence="1" id="KW-0472">Membrane</keyword>
<dbReference type="GeneID" id="104738305"/>
<keyword evidence="1" id="KW-1133">Transmembrane helix</keyword>
<evidence type="ECO:0000313" key="2">
    <source>
        <dbReference type="Proteomes" id="UP000694864"/>
    </source>
</evidence>
<organism evidence="2 3">
    <name type="scientific">Camelina sativa</name>
    <name type="common">False flax</name>
    <name type="synonym">Myagrum sativum</name>
    <dbReference type="NCBI Taxonomy" id="90675"/>
    <lineage>
        <taxon>Eukaryota</taxon>
        <taxon>Viridiplantae</taxon>
        <taxon>Streptophyta</taxon>
        <taxon>Embryophyta</taxon>
        <taxon>Tracheophyta</taxon>
        <taxon>Spermatophyta</taxon>
        <taxon>Magnoliopsida</taxon>
        <taxon>eudicotyledons</taxon>
        <taxon>Gunneridae</taxon>
        <taxon>Pentapetalae</taxon>
        <taxon>rosids</taxon>
        <taxon>malvids</taxon>
        <taxon>Brassicales</taxon>
        <taxon>Brassicaceae</taxon>
        <taxon>Camelineae</taxon>
        <taxon>Camelina</taxon>
    </lineage>
</organism>
<reference evidence="2" key="1">
    <citation type="journal article" date="2014" name="Nat. Commun.">
        <title>The emerging biofuel crop Camelina sativa retains a highly undifferentiated hexaploid genome structure.</title>
        <authorList>
            <person name="Kagale S."/>
            <person name="Koh C."/>
            <person name="Nixon J."/>
            <person name="Bollina V."/>
            <person name="Clarke W.E."/>
            <person name="Tuteja R."/>
            <person name="Spillane C."/>
            <person name="Robinson S.J."/>
            <person name="Links M.G."/>
            <person name="Clarke C."/>
            <person name="Higgins E.E."/>
            <person name="Huebert T."/>
            <person name="Sharpe A.G."/>
            <person name="Parkin I.A."/>
        </authorList>
    </citation>
    <scope>NUCLEOTIDE SEQUENCE [LARGE SCALE GENOMIC DNA]</scope>
    <source>
        <strain evidence="2">cv. DH55</strain>
    </source>
</reference>
<feature type="transmembrane region" description="Helical" evidence="1">
    <location>
        <begin position="39"/>
        <end position="70"/>
    </location>
</feature>
<reference evidence="3" key="2">
    <citation type="submission" date="2025-08" db="UniProtKB">
        <authorList>
            <consortium name="RefSeq"/>
        </authorList>
    </citation>
    <scope>IDENTIFICATION</scope>
    <source>
        <tissue evidence="3">Leaf</tissue>
    </source>
</reference>